<evidence type="ECO:0000256" key="1">
    <source>
        <dbReference type="SAM" id="MobiDB-lite"/>
    </source>
</evidence>
<feature type="region of interest" description="Disordered" evidence="1">
    <location>
        <begin position="60"/>
        <end position="194"/>
    </location>
</feature>
<feature type="compositionally biased region" description="Low complexity" evidence="1">
    <location>
        <begin position="100"/>
        <end position="125"/>
    </location>
</feature>
<accession>A0A8T0MIK1</accession>
<dbReference type="EMBL" id="CM029054">
    <property type="protein sequence ID" value="KAG2536598.1"/>
    <property type="molecule type" value="Genomic_DNA"/>
</dbReference>
<organism evidence="2 3">
    <name type="scientific">Panicum virgatum</name>
    <name type="common">Blackwell switchgrass</name>
    <dbReference type="NCBI Taxonomy" id="38727"/>
    <lineage>
        <taxon>Eukaryota</taxon>
        <taxon>Viridiplantae</taxon>
        <taxon>Streptophyta</taxon>
        <taxon>Embryophyta</taxon>
        <taxon>Tracheophyta</taxon>
        <taxon>Spermatophyta</taxon>
        <taxon>Magnoliopsida</taxon>
        <taxon>Liliopsida</taxon>
        <taxon>Poales</taxon>
        <taxon>Poaceae</taxon>
        <taxon>PACMAD clade</taxon>
        <taxon>Panicoideae</taxon>
        <taxon>Panicodae</taxon>
        <taxon>Paniceae</taxon>
        <taxon>Panicinae</taxon>
        <taxon>Panicum</taxon>
        <taxon>Panicum sect. Hiantes</taxon>
    </lineage>
</organism>
<evidence type="ECO:0000313" key="2">
    <source>
        <dbReference type="EMBL" id="KAG2536598.1"/>
    </source>
</evidence>
<sequence length="266" mass="28795">MRHQRLGELRGGCQQRESSARCGRVPTTRAPAVREPHAQWRNWKENLRGFVRLSVRLSARGSASPSPPLAPRRFHLPPSPSPSQSLALGPTSSHPPPPRAAVAPNPALAAAAHPSPPALARAAPQLVPPPEQPRPLRRSPEVLPRPVGAPSSPLHFDLTAPTTGSGRRRRRASRRVIQPSSPRPAAVTPPRGEVVATVRGSRPLAQRGGGSPSARHLPDDLLQPEDLTVADTFPGLPHTVRNRHVITSCSFDFRPEPYEEHSQLQI</sequence>
<proteinExistence type="predicted"/>
<dbReference type="AlphaFoldDB" id="A0A8T0MIK1"/>
<keyword evidence="3" id="KW-1185">Reference proteome</keyword>
<name>A0A8T0MIK1_PANVG</name>
<feature type="region of interest" description="Disordered" evidence="1">
    <location>
        <begin position="1"/>
        <end position="33"/>
    </location>
</feature>
<comment type="caution">
    <text evidence="2">The sequence shown here is derived from an EMBL/GenBank/DDBJ whole genome shotgun (WGS) entry which is preliminary data.</text>
</comment>
<reference evidence="2" key="1">
    <citation type="submission" date="2020-05" db="EMBL/GenBank/DDBJ databases">
        <title>WGS assembly of Panicum virgatum.</title>
        <authorList>
            <person name="Lovell J.T."/>
            <person name="Jenkins J."/>
            <person name="Shu S."/>
            <person name="Juenger T.E."/>
            <person name="Schmutz J."/>
        </authorList>
    </citation>
    <scope>NUCLEOTIDE SEQUENCE</scope>
    <source>
        <strain evidence="2">AP13</strain>
    </source>
</reference>
<evidence type="ECO:0000313" key="3">
    <source>
        <dbReference type="Proteomes" id="UP000823388"/>
    </source>
</evidence>
<dbReference type="Proteomes" id="UP000823388">
    <property type="component" value="Chromosome 9N"/>
</dbReference>
<gene>
    <name evidence="2" type="ORF">PVAP13_9NG206346</name>
</gene>
<protein>
    <submittedName>
        <fullName evidence="2">Uncharacterized protein</fullName>
    </submittedName>
</protein>